<dbReference type="SUPFAM" id="SSF52113">
    <property type="entry name" value="BRCT domain"/>
    <property type="match status" value="1"/>
</dbReference>
<keyword evidence="3" id="KW-0235">DNA replication</keyword>
<evidence type="ECO:0000256" key="1">
    <source>
        <dbReference type="ARBA" id="ARBA00012722"/>
    </source>
</evidence>
<sequence length="652" mass="74644">MSTKAVKQEILSNLQSYKTKGLTFLKTSNESEITKMIVLSNDEYYNSSSPLLIDTEFDILKEYASEKYPTNSEINRIGAPITKNKVTLPYDMPSMDKIKPDTNALSQWKTKYDGPYVLSCKLDGVSGMYSTENNEPKLYTRGDGKVGQDITHILRVLKLPETQEKIVVRGEFIISKQKFDEKYKNAFSNPRNLVSGIINSKTLDYKTEDLDFVAYEVIRPQMKPSEQMAFLDRLGFNVVQNTYSTKANLTNEMLSNTLLLWRMNYKYEIDGIIVTDDNIHTRKEGNPEHAFAFKMVISDQMAEVKVVDVLWEPSKSGYLKPRVQIEPVQLCGVTIQYVTGFNGSFIESNKIGIGAVIQVIRSGDVIPHIKSVTIPAENPKMPEESYHWTKNHVDLVLDNLENNQKVKEKNITEFFTKLEVDGLSVKTVEKIMEAGLDTIPKILKAPKSEFYKVKGFKETMVNKIYEGIRDKVEKASLLDIMAASNQFGRGIGERKIKPILETCPDILTKQESIEDKYERLLQIRGIGIENARSFTENIENFMEFLKECGLEKKLYIVSNTKSTAVLEIKMDRSHPLFEKRIVMTKFRDPVLKEKIMEKGGIIDENIGKNTHILIVKSKEDQSSKTKYAMDNNIIIMELNEFKEFYGFKTYKI</sequence>
<dbReference type="InterPro" id="IPR013840">
    <property type="entry name" value="DNAligase_N"/>
</dbReference>
<keyword evidence="4" id="KW-0520">NAD</keyword>
<dbReference type="InterPro" id="IPR012340">
    <property type="entry name" value="NA-bd_OB-fold"/>
</dbReference>
<organism evidence="7">
    <name type="scientific">viral metagenome</name>
    <dbReference type="NCBI Taxonomy" id="1070528"/>
    <lineage>
        <taxon>unclassified sequences</taxon>
        <taxon>metagenomes</taxon>
        <taxon>organismal metagenomes</taxon>
    </lineage>
</organism>
<protein>
    <recommendedName>
        <fullName evidence="1">DNA ligase (NAD(+))</fullName>
        <ecNumber evidence="1">6.5.1.2</ecNumber>
    </recommendedName>
</protein>
<dbReference type="AlphaFoldDB" id="A0A6C0HSV2"/>
<dbReference type="PIRSF" id="PIRSF001604">
    <property type="entry name" value="LigA"/>
    <property type="match status" value="1"/>
</dbReference>
<dbReference type="Pfam" id="PF03120">
    <property type="entry name" value="OB_DNA_ligase"/>
    <property type="match status" value="1"/>
</dbReference>
<evidence type="ECO:0000256" key="3">
    <source>
        <dbReference type="ARBA" id="ARBA00022705"/>
    </source>
</evidence>
<feature type="domain" description="NAD-dependent DNA ligase N-terminal" evidence="6">
    <location>
        <begin position="25"/>
        <end position="419"/>
    </location>
</feature>
<dbReference type="InterPro" id="IPR004150">
    <property type="entry name" value="NAD_DNA_ligase_OB"/>
</dbReference>
<dbReference type="Gene3D" id="2.40.50.140">
    <property type="entry name" value="Nucleic acid-binding proteins"/>
    <property type="match status" value="1"/>
</dbReference>
<evidence type="ECO:0000313" key="7">
    <source>
        <dbReference type="EMBL" id="QHT83818.1"/>
    </source>
</evidence>
<dbReference type="InterPro" id="IPR010995">
    <property type="entry name" value="DNA_repair_Rad51/TF_NusA_a-hlx"/>
</dbReference>
<proteinExistence type="predicted"/>
<dbReference type="EC" id="6.5.1.2" evidence="1"/>
<dbReference type="InterPro" id="IPR013839">
    <property type="entry name" value="DNAligase_adenylation"/>
</dbReference>
<dbReference type="Gene3D" id="3.30.470.30">
    <property type="entry name" value="DNA ligase/mRNA capping enzyme"/>
    <property type="match status" value="1"/>
</dbReference>
<evidence type="ECO:0000256" key="2">
    <source>
        <dbReference type="ARBA" id="ARBA00022598"/>
    </source>
</evidence>
<reference evidence="7" key="1">
    <citation type="journal article" date="2020" name="Nature">
        <title>Giant virus diversity and host interactions through global metagenomics.</title>
        <authorList>
            <person name="Schulz F."/>
            <person name="Roux S."/>
            <person name="Paez-Espino D."/>
            <person name="Jungbluth S."/>
            <person name="Walsh D.A."/>
            <person name="Denef V.J."/>
            <person name="McMahon K.D."/>
            <person name="Konstantinidis K.T."/>
            <person name="Eloe-Fadrosh E.A."/>
            <person name="Kyrpides N.C."/>
            <person name="Woyke T."/>
        </authorList>
    </citation>
    <scope>NUCLEOTIDE SEQUENCE</scope>
    <source>
        <strain evidence="7">GVMAG-M-3300023184-168</strain>
    </source>
</reference>
<evidence type="ECO:0000256" key="5">
    <source>
        <dbReference type="ARBA" id="ARBA00034005"/>
    </source>
</evidence>
<dbReference type="SMART" id="SM00532">
    <property type="entry name" value="LIGANc"/>
    <property type="match status" value="1"/>
</dbReference>
<keyword evidence="2" id="KW-0436">Ligase</keyword>
<evidence type="ECO:0000256" key="4">
    <source>
        <dbReference type="ARBA" id="ARBA00023027"/>
    </source>
</evidence>
<dbReference type="GO" id="GO:0003911">
    <property type="term" value="F:DNA ligase (NAD+) activity"/>
    <property type="evidence" value="ECO:0007669"/>
    <property type="project" value="UniProtKB-EC"/>
</dbReference>
<dbReference type="GO" id="GO:0006260">
    <property type="term" value="P:DNA replication"/>
    <property type="evidence" value="ECO:0007669"/>
    <property type="project" value="UniProtKB-KW"/>
</dbReference>
<comment type="catalytic activity">
    <reaction evidence="5">
        <text>NAD(+) + (deoxyribonucleotide)n-3'-hydroxyl + 5'-phospho-(deoxyribonucleotide)m = (deoxyribonucleotide)n+m + AMP + beta-nicotinamide D-nucleotide.</text>
        <dbReference type="EC" id="6.5.1.2"/>
    </reaction>
</comment>
<dbReference type="EMBL" id="MN740012">
    <property type="protein sequence ID" value="QHT83818.1"/>
    <property type="molecule type" value="Genomic_DNA"/>
</dbReference>
<dbReference type="SUPFAM" id="SSF56091">
    <property type="entry name" value="DNA ligase/mRNA capping enzyme, catalytic domain"/>
    <property type="match status" value="1"/>
</dbReference>
<evidence type="ECO:0000259" key="6">
    <source>
        <dbReference type="SMART" id="SM00532"/>
    </source>
</evidence>
<dbReference type="Pfam" id="PF14520">
    <property type="entry name" value="HHH_5"/>
    <property type="match status" value="1"/>
</dbReference>
<dbReference type="Gene3D" id="1.10.150.20">
    <property type="entry name" value="5' to 3' exonuclease, C-terminal subdomain"/>
    <property type="match status" value="1"/>
</dbReference>
<dbReference type="InterPro" id="IPR036420">
    <property type="entry name" value="BRCT_dom_sf"/>
</dbReference>
<accession>A0A6C0HSV2</accession>
<dbReference type="GO" id="GO:0000166">
    <property type="term" value="F:nucleotide binding"/>
    <property type="evidence" value="ECO:0007669"/>
    <property type="project" value="InterPro"/>
</dbReference>
<dbReference type="SUPFAM" id="SSF50249">
    <property type="entry name" value="Nucleic acid-binding proteins"/>
    <property type="match status" value="1"/>
</dbReference>
<name>A0A6C0HSV2_9ZZZZ</name>
<dbReference type="SUPFAM" id="SSF47794">
    <property type="entry name" value="Rad51 N-terminal domain-like"/>
    <property type="match status" value="1"/>
</dbReference>
<dbReference type="Pfam" id="PF01653">
    <property type="entry name" value="DNA_ligase_aden"/>
    <property type="match status" value="1"/>
</dbReference>
<dbReference type="InterPro" id="IPR001679">
    <property type="entry name" value="DNA_ligase"/>
</dbReference>
<dbReference type="GO" id="GO:0006281">
    <property type="term" value="P:DNA repair"/>
    <property type="evidence" value="ECO:0007669"/>
    <property type="project" value="InterPro"/>
</dbReference>
<dbReference type="Gene3D" id="3.40.50.10190">
    <property type="entry name" value="BRCT domain"/>
    <property type="match status" value="1"/>
</dbReference>